<evidence type="ECO:0000313" key="2">
    <source>
        <dbReference type="EMBL" id="CVK33880.1"/>
    </source>
</evidence>
<dbReference type="EMBL" id="LT158599">
    <property type="protein sequence ID" value="CVK33880.1"/>
    <property type="molecule type" value="Genomic_DNA"/>
</dbReference>
<evidence type="ECO:0000313" key="3">
    <source>
        <dbReference type="Proteomes" id="UP000069850"/>
    </source>
</evidence>
<gene>
    <name evidence="2" type="ORF">MMAB1_2667</name>
</gene>
<accession>A0A0X3BPZ3</accession>
<feature type="compositionally biased region" description="Polar residues" evidence="1">
    <location>
        <begin position="1"/>
        <end position="17"/>
    </location>
</feature>
<organism evidence="2 3">
    <name type="scientific">Methanoculleus bourgensis</name>
    <dbReference type="NCBI Taxonomy" id="83986"/>
    <lineage>
        <taxon>Archaea</taxon>
        <taxon>Methanobacteriati</taxon>
        <taxon>Methanobacteriota</taxon>
        <taxon>Stenosarchaea group</taxon>
        <taxon>Methanomicrobia</taxon>
        <taxon>Methanomicrobiales</taxon>
        <taxon>Methanomicrobiaceae</taxon>
        <taxon>Methanoculleus</taxon>
    </lineage>
</organism>
<dbReference type="AlphaFoldDB" id="A0A0X3BPZ3"/>
<dbReference type="Proteomes" id="UP000069850">
    <property type="component" value="Chromosome 1"/>
</dbReference>
<proteinExistence type="predicted"/>
<protein>
    <submittedName>
        <fullName evidence="2">Uncharacterized protein</fullName>
    </submittedName>
</protein>
<name>A0A0X3BPZ3_9EURY</name>
<evidence type="ECO:0000256" key="1">
    <source>
        <dbReference type="SAM" id="MobiDB-lite"/>
    </source>
</evidence>
<dbReference type="KEGG" id="mema:MMAB1_2667"/>
<feature type="region of interest" description="Disordered" evidence="1">
    <location>
        <begin position="1"/>
        <end position="22"/>
    </location>
</feature>
<feature type="region of interest" description="Disordered" evidence="1">
    <location>
        <begin position="57"/>
        <end position="81"/>
    </location>
</feature>
<reference evidence="2 3" key="1">
    <citation type="submission" date="2016-01" db="EMBL/GenBank/DDBJ databases">
        <authorList>
            <person name="Manzoor S."/>
        </authorList>
    </citation>
    <scope>NUCLEOTIDE SEQUENCE [LARGE SCALE GENOMIC DNA]</scope>
    <source>
        <strain evidence="2">Methanoculleus sp MAB1</strain>
    </source>
</reference>
<sequence length="81" mass="8525">MIEPASSMQSNRVSHPVSTGDEFTMRRSTPIRIFSLLLLLAVAVPAVQAALVVDAGATAPHSPESRSQSSPPTTTQTSPTH</sequence>